<reference evidence="9" key="1">
    <citation type="submission" date="2020-07" db="EMBL/GenBank/DDBJ databases">
        <title>A long reads based de novo assembly of the rainbow trout Arlee double haploid line genome.</title>
        <authorList>
            <person name="Gao G."/>
            <person name="Palti Y."/>
        </authorList>
    </citation>
    <scope>NUCLEOTIDE SEQUENCE [LARGE SCALE GENOMIC DNA]</scope>
</reference>
<evidence type="ECO:0000256" key="1">
    <source>
        <dbReference type="ARBA" id="ARBA00004110"/>
    </source>
</evidence>
<dbReference type="Pfam" id="PF02758">
    <property type="entry name" value="PYRIN"/>
    <property type="match status" value="1"/>
</dbReference>
<evidence type="ECO:0000313" key="10">
    <source>
        <dbReference type="Proteomes" id="UP000694395"/>
    </source>
</evidence>
<accession>A0A8C7NEX5</accession>
<dbReference type="GO" id="GO:0061702">
    <property type="term" value="C:canonical inflammasome complex"/>
    <property type="evidence" value="ECO:0007669"/>
    <property type="project" value="UniProtKB-SubCell"/>
</dbReference>
<dbReference type="PROSITE" id="PS50824">
    <property type="entry name" value="DAPIN"/>
    <property type="match status" value="1"/>
</dbReference>
<evidence type="ECO:0008006" key="11">
    <source>
        <dbReference type="Google" id="ProtNLM"/>
    </source>
</evidence>
<dbReference type="InterPro" id="IPR051249">
    <property type="entry name" value="NLRP_Inflammasome"/>
</dbReference>
<dbReference type="GO" id="GO:0042981">
    <property type="term" value="P:regulation of apoptotic process"/>
    <property type="evidence" value="ECO:0007669"/>
    <property type="project" value="InterPro"/>
</dbReference>
<evidence type="ECO:0000259" key="8">
    <source>
        <dbReference type="PROSITE" id="PS50824"/>
    </source>
</evidence>
<dbReference type="InterPro" id="IPR033516">
    <property type="entry name" value="CARD8/ASC/NALP1_CARD"/>
</dbReference>
<evidence type="ECO:0000256" key="3">
    <source>
        <dbReference type="ARBA" id="ARBA00022588"/>
    </source>
</evidence>
<evidence type="ECO:0000256" key="2">
    <source>
        <dbReference type="ARBA" id="ARBA00022490"/>
    </source>
</evidence>
<dbReference type="GO" id="GO:0045087">
    <property type="term" value="P:innate immune response"/>
    <property type="evidence" value="ECO:0007669"/>
    <property type="project" value="UniProtKB-KW"/>
</dbReference>
<evidence type="ECO:0000259" key="7">
    <source>
        <dbReference type="PROSITE" id="PS50209"/>
    </source>
</evidence>
<dbReference type="Ensembl" id="ENSOMYT00000005913.2">
    <property type="protein sequence ID" value="ENSOMYP00000005302.2"/>
    <property type="gene ID" value="ENSOMYG00000002717.2"/>
</dbReference>
<dbReference type="InterPro" id="IPR001315">
    <property type="entry name" value="CARD"/>
</dbReference>
<dbReference type="PANTHER" id="PTHR46985:SF2">
    <property type="entry name" value="APOPTOSIS-ASSOCIATED SPECK-LIKE PROTEIN CONTAINING A CARD"/>
    <property type="match status" value="1"/>
</dbReference>
<evidence type="ECO:0000256" key="6">
    <source>
        <dbReference type="ARBA" id="ARBA00023233"/>
    </source>
</evidence>
<feature type="domain" description="CARD" evidence="7">
    <location>
        <begin position="109"/>
        <end position="199"/>
    </location>
</feature>
<evidence type="ECO:0000313" key="9">
    <source>
        <dbReference type="Ensembl" id="ENSOMYP00000005302.2"/>
    </source>
</evidence>
<organism evidence="9 10">
    <name type="scientific">Oncorhynchus mykiss</name>
    <name type="common">Rainbow trout</name>
    <name type="synonym">Salmo gairdneri</name>
    <dbReference type="NCBI Taxonomy" id="8022"/>
    <lineage>
        <taxon>Eukaryota</taxon>
        <taxon>Metazoa</taxon>
        <taxon>Chordata</taxon>
        <taxon>Craniata</taxon>
        <taxon>Vertebrata</taxon>
        <taxon>Euteleostomi</taxon>
        <taxon>Actinopterygii</taxon>
        <taxon>Neopterygii</taxon>
        <taxon>Teleostei</taxon>
        <taxon>Protacanthopterygii</taxon>
        <taxon>Salmoniformes</taxon>
        <taxon>Salmonidae</taxon>
        <taxon>Salmoninae</taxon>
        <taxon>Oncorhynchus</taxon>
    </lineage>
</organism>
<comment type="subcellular location">
    <subcellularLocation>
        <location evidence="1">Inflammasome</location>
    </subcellularLocation>
</comment>
<keyword evidence="10" id="KW-1185">Reference proteome</keyword>
<dbReference type="Gene3D" id="1.10.533.10">
    <property type="entry name" value="Death Domain, Fas"/>
    <property type="match status" value="2"/>
</dbReference>
<dbReference type="SUPFAM" id="SSF47986">
    <property type="entry name" value="DEATH domain"/>
    <property type="match status" value="2"/>
</dbReference>
<evidence type="ECO:0000256" key="5">
    <source>
        <dbReference type="ARBA" id="ARBA00023198"/>
    </source>
</evidence>
<dbReference type="CDD" id="cd08321">
    <property type="entry name" value="Pyrin_ASC-like"/>
    <property type="match status" value="1"/>
</dbReference>
<keyword evidence="6" id="KW-1271">Inflammasome</keyword>
<dbReference type="GeneTree" id="ENSGT00940000160206"/>
<feature type="domain" description="Pyrin" evidence="8">
    <location>
        <begin position="1"/>
        <end position="91"/>
    </location>
</feature>
<dbReference type="InterPro" id="IPR011029">
    <property type="entry name" value="DEATH-like_dom_sf"/>
</dbReference>
<reference evidence="9" key="2">
    <citation type="submission" date="2025-08" db="UniProtKB">
        <authorList>
            <consortium name="Ensembl"/>
        </authorList>
    </citation>
    <scope>IDENTIFICATION</scope>
</reference>
<dbReference type="PROSITE" id="PS50209">
    <property type="entry name" value="CARD"/>
    <property type="match status" value="1"/>
</dbReference>
<protein>
    <recommendedName>
        <fullName evidence="11">CARD domain-containing protein</fullName>
    </recommendedName>
</protein>
<keyword evidence="5" id="KW-0395">Inflammatory response</keyword>
<reference evidence="9" key="3">
    <citation type="submission" date="2025-09" db="UniProtKB">
        <authorList>
            <consortium name="Ensembl"/>
        </authorList>
    </citation>
    <scope>IDENTIFICATION</scope>
</reference>
<name>A0A8C7NEX5_ONCMY</name>
<dbReference type="Proteomes" id="UP000694395">
    <property type="component" value="Chromosome 1"/>
</dbReference>
<keyword evidence="2" id="KW-0963">Cytoplasm</keyword>
<gene>
    <name evidence="9" type="primary">LOC110521454</name>
</gene>
<dbReference type="SMART" id="SM01289">
    <property type="entry name" value="PYRIN"/>
    <property type="match status" value="1"/>
</dbReference>
<dbReference type="InterPro" id="IPR004020">
    <property type="entry name" value="DAPIN"/>
</dbReference>
<evidence type="ECO:0000256" key="4">
    <source>
        <dbReference type="ARBA" id="ARBA00022859"/>
    </source>
</evidence>
<sequence length="238" mass="27171">MATPVPQRLLATLEKLDKATFETFQWNLMEETLEGFNPMSIASLEDASRHKTVSKMVQAYKKEGAMKITQKILENIGMIDLADKLKTEGKKDQDATPQSSQDQSAVMETKQYGAQFVDDNMEQLVQRISLVMPIADGLFQKKMIHYEDYSEITAAQTSMAKMRKLYVALQPGGAVAKSAFYQILLKQQSLLVKELGKLLSLLFWYHTYLSVKYMCIPVPAPLESAVMLIIYHEFEWRR</sequence>
<dbReference type="AlphaFoldDB" id="A0A8C7NEX5"/>
<proteinExistence type="predicted"/>
<keyword evidence="3" id="KW-0399">Innate immunity</keyword>
<dbReference type="Pfam" id="PF00619">
    <property type="entry name" value="CARD"/>
    <property type="match status" value="1"/>
</dbReference>
<dbReference type="GO" id="GO:0006954">
    <property type="term" value="P:inflammatory response"/>
    <property type="evidence" value="ECO:0007669"/>
    <property type="project" value="UniProtKB-KW"/>
</dbReference>
<dbReference type="PANTHER" id="PTHR46985">
    <property type="entry name" value="NACHT, LRR AND PYD DOMAINS-CONTAINING PROTEIN 1"/>
    <property type="match status" value="1"/>
</dbReference>
<keyword evidence="4" id="KW-0391">Immunity</keyword>
<dbReference type="CDD" id="cd08330">
    <property type="entry name" value="CARD_ASC_NALP1"/>
    <property type="match status" value="1"/>
</dbReference>